<sequence>MMLWTVLAVEEKPDHTGLVTVFVDPAIPAWSVDGAMATATMHWHPDWSHADALRLLVVGGSETVAAVYAPGWGGEWHRSPRTDDLTRCCYGLSTAMLQALMREGATPWDALCAMPFATLLIRHAGGQLDAYRWPDNRWTDLPPRTDLVLHNIIGQQDPISRIRIVHVFPILRTAMVQGWDATASQWTVLSDLDPDDPFTAFLYGLAPEDVESLLRRAKSWPAAP</sequence>
<dbReference type="EMBL" id="FWWY01000001">
    <property type="protein sequence ID" value="SMC02043.1"/>
    <property type="molecule type" value="Genomic_DNA"/>
</dbReference>
<evidence type="ECO:0000313" key="1">
    <source>
        <dbReference type="EMBL" id="SMC02043.1"/>
    </source>
</evidence>
<evidence type="ECO:0000313" key="2">
    <source>
        <dbReference type="Proteomes" id="UP000192660"/>
    </source>
</evidence>
<keyword evidence="2" id="KW-1185">Reference proteome</keyword>
<dbReference type="Proteomes" id="UP000192660">
    <property type="component" value="Unassembled WGS sequence"/>
</dbReference>
<name>A0A1W1W8G3_SULTA</name>
<proteinExistence type="predicted"/>
<reference evidence="2" key="1">
    <citation type="submission" date="2017-04" db="EMBL/GenBank/DDBJ databases">
        <authorList>
            <person name="Varghese N."/>
            <person name="Submissions S."/>
        </authorList>
    </citation>
    <scope>NUCLEOTIDE SEQUENCE [LARGE SCALE GENOMIC DNA]</scope>
    <source>
        <strain evidence="2">DSM 9293</strain>
    </source>
</reference>
<accession>A0A1W1W8G3</accession>
<organism evidence="1 2">
    <name type="scientific">Sulfobacillus thermosulfidooxidans (strain DSM 9293 / VKM B-1269 / AT-1)</name>
    <dbReference type="NCBI Taxonomy" id="929705"/>
    <lineage>
        <taxon>Bacteria</taxon>
        <taxon>Bacillati</taxon>
        <taxon>Bacillota</taxon>
        <taxon>Clostridia</taxon>
        <taxon>Eubacteriales</taxon>
        <taxon>Clostridiales Family XVII. Incertae Sedis</taxon>
        <taxon>Sulfobacillus</taxon>
    </lineage>
</organism>
<gene>
    <name evidence="1" type="ORF">SAMN00768000_0254</name>
</gene>
<dbReference type="AlphaFoldDB" id="A0A1W1W8G3"/>
<protein>
    <submittedName>
        <fullName evidence="1">Uncharacterized protein</fullName>
    </submittedName>
</protein>